<keyword evidence="2" id="KW-0812">Transmembrane</keyword>
<dbReference type="PANTHER" id="PTHR30487:SF0">
    <property type="entry name" value="PREPILIN LEADER PEPTIDASE_N-METHYLTRANSFERASE-RELATED"/>
    <property type="match status" value="1"/>
</dbReference>
<dbReference type="InterPro" id="IPR000045">
    <property type="entry name" value="Prepilin_IV_endopep_pep"/>
</dbReference>
<dbReference type="GO" id="GO:0006465">
    <property type="term" value="P:signal peptide processing"/>
    <property type="evidence" value="ECO:0007669"/>
    <property type="project" value="TreeGrafter"/>
</dbReference>
<sequence length="172" mass="19027">MWFDLAMILILLICLVTDLKNRKIYNAVLLPGFLLSLVFHTFVNGWAGLGSSLLGALIGILILFIPFAMGGMGAGDVKLLGLIGAWKGSMFVFYTSIYMALVGGVIALAILLFQKGWLQRFKGFAYFFAFLRQGKIQSEWIQTSARKTTYPYGLAIVAGAFCSLWFSFLEVI</sequence>
<comment type="similarity">
    <text evidence="1">Belongs to the peptidase A24 family.</text>
</comment>
<dbReference type="PANTHER" id="PTHR30487">
    <property type="entry name" value="TYPE 4 PREPILIN-LIKE PROTEINS LEADER PEPTIDE-PROCESSING ENZYME"/>
    <property type="match status" value="1"/>
</dbReference>
<accession>A0A0A5FWJ0</accession>
<evidence type="ECO:0000256" key="1">
    <source>
        <dbReference type="ARBA" id="ARBA00005801"/>
    </source>
</evidence>
<dbReference type="GO" id="GO:0005886">
    <property type="term" value="C:plasma membrane"/>
    <property type="evidence" value="ECO:0007669"/>
    <property type="project" value="TreeGrafter"/>
</dbReference>
<evidence type="ECO:0000313" key="4">
    <source>
        <dbReference type="EMBL" id="KGX83388.1"/>
    </source>
</evidence>
<feature type="transmembrane region" description="Helical" evidence="2">
    <location>
        <begin position="29"/>
        <end position="46"/>
    </location>
</feature>
<comment type="caution">
    <text evidence="4">The sequence shown here is derived from an EMBL/GenBank/DDBJ whole genome shotgun (WGS) entry which is preliminary data.</text>
</comment>
<feature type="transmembrane region" description="Helical" evidence="2">
    <location>
        <begin position="150"/>
        <end position="168"/>
    </location>
</feature>
<dbReference type="GO" id="GO:0004190">
    <property type="term" value="F:aspartic-type endopeptidase activity"/>
    <property type="evidence" value="ECO:0007669"/>
    <property type="project" value="InterPro"/>
</dbReference>
<name>A0A0A5FWJ0_9BACI</name>
<evidence type="ECO:0000259" key="3">
    <source>
        <dbReference type="Pfam" id="PF01478"/>
    </source>
</evidence>
<keyword evidence="2" id="KW-1133">Transmembrane helix</keyword>
<keyword evidence="5" id="KW-1185">Reference proteome</keyword>
<reference evidence="4 5" key="1">
    <citation type="submission" date="2013-08" db="EMBL/GenBank/DDBJ databases">
        <authorList>
            <person name="Huang J."/>
            <person name="Wang G."/>
        </authorList>
    </citation>
    <scope>NUCLEOTIDE SEQUENCE [LARGE SCALE GENOMIC DNA]</scope>
    <source>
        <strain evidence="4 5">BH030004</strain>
    </source>
</reference>
<feature type="transmembrane region" description="Helical" evidence="2">
    <location>
        <begin position="91"/>
        <end position="113"/>
    </location>
</feature>
<dbReference type="InterPro" id="IPR050882">
    <property type="entry name" value="Prepilin_peptidase/N-MTase"/>
</dbReference>
<organism evidence="4 5">
    <name type="scientific">Pontibacillus marinus BH030004 = DSM 16465</name>
    <dbReference type="NCBI Taxonomy" id="1385511"/>
    <lineage>
        <taxon>Bacteria</taxon>
        <taxon>Bacillati</taxon>
        <taxon>Bacillota</taxon>
        <taxon>Bacilli</taxon>
        <taxon>Bacillales</taxon>
        <taxon>Bacillaceae</taxon>
        <taxon>Pontibacillus</taxon>
    </lineage>
</organism>
<evidence type="ECO:0000256" key="2">
    <source>
        <dbReference type="SAM" id="Phobius"/>
    </source>
</evidence>
<dbReference type="Gene3D" id="1.20.120.1220">
    <property type="match status" value="1"/>
</dbReference>
<keyword evidence="2" id="KW-0472">Membrane</keyword>
<feature type="domain" description="Prepilin type IV endopeptidase peptidase" evidence="3">
    <location>
        <begin position="6"/>
        <end position="108"/>
    </location>
</feature>
<dbReference type="STRING" id="1385511.GCA_000425225_00708"/>
<evidence type="ECO:0000313" key="5">
    <source>
        <dbReference type="Proteomes" id="UP000030403"/>
    </source>
</evidence>
<dbReference type="Pfam" id="PF01478">
    <property type="entry name" value="Peptidase_A24"/>
    <property type="match status" value="1"/>
</dbReference>
<gene>
    <name evidence="4" type="ORF">N783_03870</name>
</gene>
<dbReference type="Proteomes" id="UP000030403">
    <property type="component" value="Unassembled WGS sequence"/>
</dbReference>
<dbReference type="RefSeq" id="WP_027448141.1">
    <property type="nucleotide sequence ID" value="NZ_AVPF01000113.1"/>
</dbReference>
<feature type="transmembrane region" description="Helical" evidence="2">
    <location>
        <begin position="53"/>
        <end position="71"/>
    </location>
</feature>
<dbReference type="EMBL" id="AVPF01000113">
    <property type="protein sequence ID" value="KGX83388.1"/>
    <property type="molecule type" value="Genomic_DNA"/>
</dbReference>
<dbReference type="AlphaFoldDB" id="A0A0A5FWJ0"/>
<proteinExistence type="inferred from homology"/>
<dbReference type="eggNOG" id="COG4960">
    <property type="taxonomic scope" value="Bacteria"/>
</dbReference>
<protein>
    <submittedName>
        <fullName evidence="4">Peptidase A24</fullName>
    </submittedName>
</protein>
<dbReference type="OrthoDB" id="5508079at2"/>